<feature type="transmembrane region" description="Helical" evidence="1">
    <location>
        <begin position="159"/>
        <end position="180"/>
    </location>
</feature>
<feature type="transmembrane region" description="Helical" evidence="1">
    <location>
        <begin position="79"/>
        <end position="99"/>
    </location>
</feature>
<keyword evidence="1" id="KW-1133">Transmembrane helix</keyword>
<feature type="transmembrane region" description="Helical" evidence="1">
    <location>
        <begin position="294"/>
        <end position="312"/>
    </location>
</feature>
<keyword evidence="1" id="KW-0472">Membrane</keyword>
<name>A0A1W2DM01_KIBAR</name>
<feature type="transmembrane region" description="Helical" evidence="1">
    <location>
        <begin position="392"/>
        <end position="416"/>
    </location>
</feature>
<organism evidence="2 3">
    <name type="scientific">Kibdelosporangium aridum</name>
    <dbReference type="NCBI Taxonomy" id="2030"/>
    <lineage>
        <taxon>Bacteria</taxon>
        <taxon>Bacillati</taxon>
        <taxon>Actinomycetota</taxon>
        <taxon>Actinomycetes</taxon>
        <taxon>Pseudonocardiales</taxon>
        <taxon>Pseudonocardiaceae</taxon>
        <taxon>Kibdelosporangium</taxon>
    </lineage>
</organism>
<feature type="transmembrane region" description="Helical" evidence="1">
    <location>
        <begin position="20"/>
        <end position="41"/>
    </location>
</feature>
<evidence type="ECO:0000256" key="1">
    <source>
        <dbReference type="SAM" id="Phobius"/>
    </source>
</evidence>
<sequence>MKTLVGTGSLIRLALRLDRVRLPIWILVTVLLTVTTAASIADLYPDEASRQQVKTTIGSNPAMTAIYGEVYATSVGAVVMWRLAIIGALLVTLMSIMTVNRHTRQDEEAGRLELIGATVVGRHAPMAAALIVATGANLIAALLIGAGLTGQNLPADGSFLAGLTFGALGITFAAVAAVAAQLAENARTVTGLAVLAIAVAFVLRLVGDAGSATWLSWLSPIGWLQKAHPYADNRWWILGLLLVVAIALVGLAFALVSRRDHGAGLVQPRPGPPEASASLRGPFSLAWRLHRGSIIGWMGGFIVMGVMFGSIVNSATDLVKDNPQIAKVVEQMGGKSAMVDAFMTAILGIIALIASAYAVAATLRLRAEETAVRAEPVLATNVSRVRWALSHLVFAVVGAAVMLIAAGLAMGVAYGISVDDVVGQFGNVLEATLVQLPATLVVAGIAMALFGLAPRYVIGSWAALTVFWLLGQLGPILQVPQWLMNVSPFTHVPKLLSNISAGPLIWLSVVAVVLMAAGLAGLRRRDIG</sequence>
<feature type="transmembrane region" description="Helical" evidence="1">
    <location>
        <begin position="341"/>
        <end position="363"/>
    </location>
</feature>
<gene>
    <name evidence="2" type="ORF">SAMN05661093_03540</name>
</gene>
<feature type="transmembrane region" description="Helical" evidence="1">
    <location>
        <begin position="503"/>
        <end position="522"/>
    </location>
</feature>
<reference evidence="2 3" key="1">
    <citation type="submission" date="2017-04" db="EMBL/GenBank/DDBJ databases">
        <authorList>
            <person name="Afonso C.L."/>
            <person name="Miller P.J."/>
            <person name="Scott M.A."/>
            <person name="Spackman E."/>
            <person name="Goraichik I."/>
            <person name="Dimitrov K.M."/>
            <person name="Suarez D.L."/>
            <person name="Swayne D.E."/>
        </authorList>
    </citation>
    <scope>NUCLEOTIDE SEQUENCE [LARGE SCALE GENOMIC DNA]</scope>
    <source>
        <strain evidence="2 3">DSM 43828</strain>
    </source>
</reference>
<dbReference type="EMBL" id="FWXV01000002">
    <property type="protein sequence ID" value="SMC98479.1"/>
    <property type="molecule type" value="Genomic_DNA"/>
</dbReference>
<feature type="transmembrane region" description="Helical" evidence="1">
    <location>
        <begin position="235"/>
        <end position="256"/>
    </location>
</feature>
<evidence type="ECO:0000313" key="3">
    <source>
        <dbReference type="Proteomes" id="UP000192674"/>
    </source>
</evidence>
<dbReference type="Proteomes" id="UP000192674">
    <property type="component" value="Unassembled WGS sequence"/>
</dbReference>
<dbReference type="RefSeq" id="WP_084427549.1">
    <property type="nucleotide sequence ID" value="NZ_FWXV01000002.1"/>
</dbReference>
<dbReference type="AlphaFoldDB" id="A0A1W2DM01"/>
<keyword evidence="1" id="KW-0812">Transmembrane</keyword>
<accession>A0A1W2DM01</accession>
<feature type="transmembrane region" description="Helical" evidence="1">
    <location>
        <begin position="461"/>
        <end position="483"/>
    </location>
</feature>
<feature type="transmembrane region" description="Helical" evidence="1">
    <location>
        <begin position="192"/>
        <end position="215"/>
    </location>
</feature>
<keyword evidence="3" id="KW-1185">Reference proteome</keyword>
<proteinExistence type="predicted"/>
<feature type="transmembrane region" description="Helical" evidence="1">
    <location>
        <begin position="127"/>
        <end position="147"/>
    </location>
</feature>
<dbReference type="OrthoDB" id="2014935at2"/>
<feature type="transmembrane region" description="Helical" evidence="1">
    <location>
        <begin position="436"/>
        <end position="454"/>
    </location>
</feature>
<protein>
    <submittedName>
        <fullName evidence="2">ABC-2 type transport system permease protein</fullName>
    </submittedName>
</protein>
<evidence type="ECO:0000313" key="2">
    <source>
        <dbReference type="EMBL" id="SMC98479.1"/>
    </source>
</evidence>